<evidence type="ECO:0000256" key="6">
    <source>
        <dbReference type="ARBA" id="ARBA00035676"/>
    </source>
</evidence>
<dbReference type="InterPro" id="IPR043131">
    <property type="entry name" value="BCAT-like_N"/>
</dbReference>
<dbReference type="FunFam" id="3.20.10.10:FF:000002">
    <property type="entry name" value="D-alanine aminotransferase"/>
    <property type="match status" value="1"/>
</dbReference>
<dbReference type="EMBL" id="PQWY01000011">
    <property type="protein sequence ID" value="PPK30623.1"/>
    <property type="molecule type" value="Genomic_DNA"/>
</dbReference>
<dbReference type="Proteomes" id="UP000239239">
    <property type="component" value="Unassembled WGS sequence"/>
</dbReference>
<dbReference type="InterPro" id="IPR018300">
    <property type="entry name" value="Aminotrans_IV_CS"/>
</dbReference>
<dbReference type="GO" id="GO:0005829">
    <property type="term" value="C:cytosol"/>
    <property type="evidence" value="ECO:0007669"/>
    <property type="project" value="TreeGrafter"/>
</dbReference>
<evidence type="ECO:0000256" key="12">
    <source>
        <dbReference type="RuleBase" id="RU004516"/>
    </source>
</evidence>
<evidence type="ECO:0000256" key="10">
    <source>
        <dbReference type="ARBA" id="ARBA00080135"/>
    </source>
</evidence>
<evidence type="ECO:0000256" key="8">
    <source>
        <dbReference type="ARBA" id="ARBA00054027"/>
    </source>
</evidence>
<comment type="similarity">
    <text evidence="2 11">Belongs to the class-IV pyridoxal-phosphate-dependent aminotransferase family.</text>
</comment>
<protein>
    <recommendedName>
        <fullName evidence="9">Aminodeoxychorismate lyase</fullName>
        <ecNumber evidence="6">4.1.3.38</ecNumber>
    </recommendedName>
    <alternativeName>
        <fullName evidence="10">4-amino-4-deoxychorismate lyase</fullName>
    </alternativeName>
</protein>
<dbReference type="EC" id="4.1.3.38" evidence="6"/>
<dbReference type="Pfam" id="PF01063">
    <property type="entry name" value="Aminotran_4"/>
    <property type="match status" value="1"/>
</dbReference>
<dbReference type="InterPro" id="IPR036038">
    <property type="entry name" value="Aminotransferase-like"/>
</dbReference>
<dbReference type="GO" id="GO:0008483">
    <property type="term" value="F:transaminase activity"/>
    <property type="evidence" value="ECO:0007669"/>
    <property type="project" value="UniProtKB-KW"/>
</dbReference>
<evidence type="ECO:0000256" key="4">
    <source>
        <dbReference type="ARBA" id="ARBA00022909"/>
    </source>
</evidence>
<name>A0A2S6EZK9_LEGPN</name>
<comment type="cofactor">
    <cofactor evidence="1 12">
        <name>pyridoxal 5'-phosphate</name>
        <dbReference type="ChEBI" id="CHEBI:597326"/>
    </cofactor>
</comment>
<dbReference type="PANTHER" id="PTHR42743:SF10">
    <property type="entry name" value="D-ALANINE AMINOTRANSFERASE"/>
    <property type="match status" value="1"/>
</dbReference>
<accession>A0A2S6EZK9</accession>
<dbReference type="PROSITE" id="PS00770">
    <property type="entry name" value="AA_TRANSFER_CLASS_4"/>
    <property type="match status" value="1"/>
</dbReference>
<dbReference type="PANTHER" id="PTHR42743">
    <property type="entry name" value="AMINO-ACID AMINOTRANSFERASE"/>
    <property type="match status" value="1"/>
</dbReference>
<keyword evidence="13" id="KW-0808">Transferase</keyword>
<dbReference type="CDD" id="cd01558">
    <property type="entry name" value="D-AAT_like"/>
    <property type="match status" value="1"/>
</dbReference>
<dbReference type="RefSeq" id="WP_027227011.1">
    <property type="nucleotide sequence ID" value="NZ_CP017601.1"/>
</dbReference>
<dbReference type="GO" id="GO:0008652">
    <property type="term" value="P:amino acid biosynthetic process"/>
    <property type="evidence" value="ECO:0007669"/>
    <property type="project" value="UniProtKB-ARBA"/>
</dbReference>
<dbReference type="SUPFAM" id="SSF56752">
    <property type="entry name" value="D-aminoacid aminotransferase-like PLP-dependent enzymes"/>
    <property type="match status" value="1"/>
</dbReference>
<dbReference type="OrthoDB" id="21319at2"/>
<evidence type="ECO:0000256" key="5">
    <source>
        <dbReference type="ARBA" id="ARBA00035633"/>
    </source>
</evidence>
<dbReference type="InterPro" id="IPR050571">
    <property type="entry name" value="Class-IV_PLP-Dep_Aminotrnsfr"/>
</dbReference>
<evidence type="ECO:0000313" key="14">
    <source>
        <dbReference type="Proteomes" id="UP000239239"/>
    </source>
</evidence>
<dbReference type="InterPro" id="IPR043132">
    <property type="entry name" value="BCAT-like_C"/>
</dbReference>
<dbReference type="GO" id="GO:0046656">
    <property type="term" value="P:folic acid biosynthetic process"/>
    <property type="evidence" value="ECO:0007669"/>
    <property type="project" value="UniProtKB-KW"/>
</dbReference>
<comment type="catalytic activity">
    <reaction evidence="7">
        <text>4-amino-4-deoxychorismate = 4-aminobenzoate + pyruvate + H(+)</text>
        <dbReference type="Rhea" id="RHEA:16201"/>
        <dbReference type="ChEBI" id="CHEBI:15361"/>
        <dbReference type="ChEBI" id="CHEBI:15378"/>
        <dbReference type="ChEBI" id="CHEBI:17836"/>
        <dbReference type="ChEBI" id="CHEBI:58406"/>
        <dbReference type="EC" id="4.1.3.38"/>
    </reaction>
</comment>
<keyword evidence="4" id="KW-0289">Folate biosynthesis</keyword>
<keyword evidence="3 12" id="KW-0663">Pyridoxal phosphate</keyword>
<evidence type="ECO:0000256" key="9">
    <source>
        <dbReference type="ARBA" id="ARBA00069174"/>
    </source>
</evidence>
<dbReference type="AlphaFoldDB" id="A0A2S6EZK9"/>
<evidence type="ECO:0000313" key="13">
    <source>
        <dbReference type="EMBL" id="PPK30623.1"/>
    </source>
</evidence>
<evidence type="ECO:0000256" key="11">
    <source>
        <dbReference type="RuleBase" id="RU004106"/>
    </source>
</evidence>
<evidence type="ECO:0000256" key="1">
    <source>
        <dbReference type="ARBA" id="ARBA00001933"/>
    </source>
</evidence>
<comment type="pathway">
    <text evidence="5">Cofactor biosynthesis; tetrahydrofolate biosynthesis; 4-aminobenzoate from chorismate: step 2/2.</text>
</comment>
<evidence type="ECO:0000256" key="3">
    <source>
        <dbReference type="ARBA" id="ARBA00022898"/>
    </source>
</evidence>
<organism evidence="13 14">
    <name type="scientific">Legionella pneumophila</name>
    <dbReference type="NCBI Taxonomy" id="446"/>
    <lineage>
        <taxon>Bacteria</taxon>
        <taxon>Pseudomonadati</taxon>
        <taxon>Pseudomonadota</taxon>
        <taxon>Gammaproteobacteria</taxon>
        <taxon>Legionellales</taxon>
        <taxon>Legionellaceae</taxon>
        <taxon>Legionella</taxon>
    </lineage>
</organism>
<comment type="caution">
    <text evidence="13">The sequence shown here is derived from an EMBL/GenBank/DDBJ whole genome shotgun (WGS) entry which is preliminary data.</text>
</comment>
<sequence length="278" mass="31347">MNIVFVDGKYCCQSEAKISIFDRGFLFGDSVYEVLPVYHGKPCFVEKHLDRLFSNMKKIKMTIPNYDWHGLIHRLISENTGGNLQVYIQVTRGNQGIRKHDIPASITPSVIAFTMHNPYPTAEDKEKGMSAKLIEDIRWTRCDIKTTSLLANILLNDEAVSEGFHTSILARNGLITEGSSTNVFIVTQNGVIKTPPLNYLCLPGITRQVVIEIIKKLGLKFMEVDISISELFSAQEIWATSTTKEVFPITKINDSLINSGTVGKYWRIINDSYQQLVN</sequence>
<dbReference type="InterPro" id="IPR001544">
    <property type="entry name" value="Aminotrans_IV"/>
</dbReference>
<reference evidence="13 14" key="1">
    <citation type="submission" date="2018-02" db="EMBL/GenBank/DDBJ databases">
        <title>Draft genome sequences of four Legionella pneumophila clinical strains isolated in Ontario.</title>
        <authorList>
            <person name="Fortuna A."/>
            <person name="Ramnarine R."/>
            <person name="Li A."/>
            <person name="Frantz C."/>
            <person name="Mallo G."/>
        </authorList>
    </citation>
    <scope>NUCLEOTIDE SEQUENCE [LARGE SCALE GENOMIC DNA]</scope>
    <source>
        <strain evidence="13 14">LG61</strain>
    </source>
</reference>
<dbReference type="GO" id="GO:0008696">
    <property type="term" value="F:4-amino-4-deoxychorismate lyase activity"/>
    <property type="evidence" value="ECO:0007669"/>
    <property type="project" value="UniProtKB-EC"/>
</dbReference>
<comment type="function">
    <text evidence="8">Involved in the biosynthesis of p-aminobenzoate (PABA), a precursor of tetrahydrofolate. Converts 4-amino-4-deoxychorismate into 4-aminobenzoate (PABA) and pyruvate.</text>
</comment>
<dbReference type="Gene3D" id="3.20.10.10">
    <property type="entry name" value="D-amino Acid Aminotransferase, subunit A, domain 2"/>
    <property type="match status" value="1"/>
</dbReference>
<gene>
    <name evidence="13" type="ORF">C3928_07610</name>
</gene>
<keyword evidence="13" id="KW-0032">Aminotransferase</keyword>
<evidence type="ECO:0000256" key="7">
    <source>
        <dbReference type="ARBA" id="ARBA00049529"/>
    </source>
</evidence>
<proteinExistence type="inferred from homology"/>
<evidence type="ECO:0000256" key="2">
    <source>
        <dbReference type="ARBA" id="ARBA00009320"/>
    </source>
</evidence>
<dbReference type="Gene3D" id="3.30.470.10">
    <property type="match status" value="1"/>
</dbReference>